<keyword evidence="1" id="KW-0812">Transmembrane</keyword>
<accession>A0A0F9UVA6</accession>
<protein>
    <submittedName>
        <fullName evidence="2">Uncharacterized protein</fullName>
    </submittedName>
</protein>
<dbReference type="AlphaFoldDB" id="A0A0F9UVA6"/>
<evidence type="ECO:0000313" key="2">
    <source>
        <dbReference type="EMBL" id="KKN65096.1"/>
    </source>
</evidence>
<evidence type="ECO:0000256" key="1">
    <source>
        <dbReference type="SAM" id="Phobius"/>
    </source>
</evidence>
<gene>
    <name evidence="2" type="ORF">LCGC14_0484840</name>
</gene>
<comment type="caution">
    <text evidence="2">The sequence shown here is derived from an EMBL/GenBank/DDBJ whole genome shotgun (WGS) entry which is preliminary data.</text>
</comment>
<proteinExistence type="predicted"/>
<organism evidence="2">
    <name type="scientific">marine sediment metagenome</name>
    <dbReference type="NCBI Taxonomy" id="412755"/>
    <lineage>
        <taxon>unclassified sequences</taxon>
        <taxon>metagenomes</taxon>
        <taxon>ecological metagenomes</taxon>
    </lineage>
</organism>
<keyword evidence="1" id="KW-0472">Membrane</keyword>
<dbReference type="EMBL" id="LAZR01000534">
    <property type="protein sequence ID" value="KKN65096.1"/>
    <property type="molecule type" value="Genomic_DNA"/>
</dbReference>
<sequence>MLGLRRKAGQRLMLLKVSFNGAVIVVFWSVTLLFTFLFGGYVRTNADFFSTTPCLNEGEVYVGGSVFEMYGLDRSVDMFGTQEEIEPDEITRLQQACLSRDHLNTVYGRFIVPYLIFVLVVMILMSSGQYFWGRIRKANKDMVEKEKKQEMYP</sequence>
<keyword evidence="1" id="KW-1133">Transmembrane helix</keyword>
<feature type="transmembrane region" description="Helical" evidence="1">
    <location>
        <begin position="111"/>
        <end position="132"/>
    </location>
</feature>
<feature type="transmembrane region" description="Helical" evidence="1">
    <location>
        <begin position="21"/>
        <end position="42"/>
    </location>
</feature>
<reference evidence="2" key="1">
    <citation type="journal article" date="2015" name="Nature">
        <title>Complex archaea that bridge the gap between prokaryotes and eukaryotes.</title>
        <authorList>
            <person name="Spang A."/>
            <person name="Saw J.H."/>
            <person name="Jorgensen S.L."/>
            <person name="Zaremba-Niedzwiedzka K."/>
            <person name="Martijn J."/>
            <person name="Lind A.E."/>
            <person name="van Eijk R."/>
            <person name="Schleper C."/>
            <person name="Guy L."/>
            <person name="Ettema T.J."/>
        </authorList>
    </citation>
    <scope>NUCLEOTIDE SEQUENCE</scope>
</reference>
<name>A0A0F9UVA6_9ZZZZ</name>